<dbReference type="Pfam" id="PF13472">
    <property type="entry name" value="Lipase_GDSL_2"/>
    <property type="match status" value="1"/>
</dbReference>
<dbReference type="Gene3D" id="3.40.50.1110">
    <property type="entry name" value="SGNH hydrolase"/>
    <property type="match status" value="1"/>
</dbReference>
<sequence length="267" mass="30008">MKKWLVLLLLIVSATKVEAQEIYIPLGDSLAAGQTPYRQIDTGYTDLIALRLSYDNDIQFYSKELTFPGYTVANVLQRIEQPDAKSLLSKATLITISAGANDLLQIVQHRPQEGTLTFSQLAADFSLNQVRQNMGKLLQQLTEAAPNAEIYVMGYYFPYSHVHPTQREGTAQQLQLLNTILQQQAEEHGASFIEVDSNFNKYLPNAADVHPTMDGYLTMANAFLQQYNGTSLAKTMLPKPNPISFEQLIQAEQSKTQQEKDLRMSPY</sequence>
<dbReference type="InterPro" id="IPR036514">
    <property type="entry name" value="SGNH_hydro_sf"/>
</dbReference>
<accession>A0ABZ0RZN3</accession>
<keyword evidence="1" id="KW-0732">Signal</keyword>
<dbReference type="RefSeq" id="WP_319838174.1">
    <property type="nucleotide sequence ID" value="NZ_CP137624.1"/>
</dbReference>
<feature type="signal peptide" evidence="1">
    <location>
        <begin position="1"/>
        <end position="19"/>
    </location>
</feature>
<evidence type="ECO:0000259" key="2">
    <source>
        <dbReference type="Pfam" id="PF13472"/>
    </source>
</evidence>
<dbReference type="EC" id="3.1.-.-" evidence="3"/>
<name>A0ABZ0RZN3_9BACI</name>
<dbReference type="PANTHER" id="PTHR30383:SF5">
    <property type="entry name" value="SGNH HYDROLASE-TYPE ESTERASE DOMAIN-CONTAINING PROTEIN"/>
    <property type="match status" value="1"/>
</dbReference>
<dbReference type="SUPFAM" id="SSF52266">
    <property type="entry name" value="SGNH hydrolase"/>
    <property type="match status" value="1"/>
</dbReference>
<feature type="chain" id="PRO_5045623929" evidence="1">
    <location>
        <begin position="20"/>
        <end position="267"/>
    </location>
</feature>
<protein>
    <submittedName>
        <fullName evidence="3">SGNH/GDSL hydrolase family protein</fullName>
        <ecNumber evidence="3">3.1.-.-</ecNumber>
    </submittedName>
</protein>
<dbReference type="PANTHER" id="PTHR30383">
    <property type="entry name" value="THIOESTERASE 1/PROTEASE 1/LYSOPHOSPHOLIPASE L1"/>
    <property type="match status" value="1"/>
</dbReference>
<evidence type="ECO:0000313" key="3">
    <source>
        <dbReference type="EMBL" id="WPK13719.1"/>
    </source>
</evidence>
<dbReference type="Proteomes" id="UP001322664">
    <property type="component" value="Chromosome"/>
</dbReference>
<dbReference type="GO" id="GO:0016787">
    <property type="term" value="F:hydrolase activity"/>
    <property type="evidence" value="ECO:0007669"/>
    <property type="project" value="UniProtKB-KW"/>
</dbReference>
<keyword evidence="4" id="KW-1185">Reference proteome</keyword>
<keyword evidence="3" id="KW-0378">Hydrolase</keyword>
<dbReference type="EMBL" id="CP137624">
    <property type="protein sequence ID" value="WPK13719.1"/>
    <property type="molecule type" value="Genomic_DNA"/>
</dbReference>
<dbReference type="InterPro" id="IPR013830">
    <property type="entry name" value="SGNH_hydro"/>
</dbReference>
<reference evidence="3 4" key="1">
    <citation type="submission" date="2023-09" db="EMBL/GenBank/DDBJ databases">
        <authorList>
            <person name="Page C.A."/>
            <person name="Perez-Diaz I.M."/>
        </authorList>
    </citation>
    <scope>NUCLEOTIDE SEQUENCE [LARGE SCALE GENOMIC DNA]</scope>
    <source>
        <strain evidence="3 4">Ll15</strain>
    </source>
</reference>
<dbReference type="InterPro" id="IPR051532">
    <property type="entry name" value="Ester_Hydrolysis_Enzymes"/>
</dbReference>
<feature type="domain" description="SGNH hydrolase-type esterase" evidence="2">
    <location>
        <begin position="26"/>
        <end position="216"/>
    </location>
</feature>
<evidence type="ECO:0000256" key="1">
    <source>
        <dbReference type="SAM" id="SignalP"/>
    </source>
</evidence>
<evidence type="ECO:0000313" key="4">
    <source>
        <dbReference type="Proteomes" id="UP001322664"/>
    </source>
</evidence>
<organism evidence="3 4">
    <name type="scientific">Lysinibacillus louembei</name>
    <dbReference type="NCBI Taxonomy" id="1470088"/>
    <lineage>
        <taxon>Bacteria</taxon>
        <taxon>Bacillati</taxon>
        <taxon>Bacillota</taxon>
        <taxon>Bacilli</taxon>
        <taxon>Bacillales</taxon>
        <taxon>Bacillaceae</taxon>
        <taxon>Lysinibacillus</taxon>
    </lineage>
</organism>
<gene>
    <name evidence="3" type="ORF">R6U77_08675</name>
</gene>
<dbReference type="CDD" id="cd00229">
    <property type="entry name" value="SGNH_hydrolase"/>
    <property type="match status" value="1"/>
</dbReference>
<proteinExistence type="predicted"/>